<evidence type="ECO:0000313" key="1">
    <source>
        <dbReference type="EMBL" id="CAG7831487.1"/>
    </source>
</evidence>
<protein>
    <submittedName>
        <fullName evidence="1">Uncharacterized protein</fullName>
    </submittedName>
</protein>
<evidence type="ECO:0000313" key="2">
    <source>
        <dbReference type="Proteomes" id="UP000708208"/>
    </source>
</evidence>
<gene>
    <name evidence="1" type="ORF">AFUS01_LOCUS41229</name>
</gene>
<dbReference type="AlphaFoldDB" id="A0A8J2LJS4"/>
<dbReference type="Proteomes" id="UP000708208">
    <property type="component" value="Unassembled WGS sequence"/>
</dbReference>
<proteinExistence type="predicted"/>
<dbReference type="EMBL" id="CAJVCH010560701">
    <property type="protein sequence ID" value="CAG7831487.1"/>
    <property type="molecule type" value="Genomic_DNA"/>
</dbReference>
<accession>A0A8J2LJS4</accession>
<sequence>MCFQDGKNHPELSFFDDFLEDSVTEMSTKKEDSRFFEFLSHSTFLTLETVGSYRTFSVLPDTLLRDVPPVLPNRLRPFKYIPTMDRACMYRNLLEAIYNEPTAGGISD</sequence>
<name>A0A8J2LJS4_9HEXA</name>
<keyword evidence="2" id="KW-1185">Reference proteome</keyword>
<reference evidence="1" key="1">
    <citation type="submission" date="2021-06" db="EMBL/GenBank/DDBJ databases">
        <authorList>
            <person name="Hodson N. C."/>
            <person name="Mongue J. A."/>
            <person name="Jaron S. K."/>
        </authorList>
    </citation>
    <scope>NUCLEOTIDE SEQUENCE</scope>
</reference>
<organism evidence="1 2">
    <name type="scientific">Allacma fusca</name>
    <dbReference type="NCBI Taxonomy" id="39272"/>
    <lineage>
        <taxon>Eukaryota</taxon>
        <taxon>Metazoa</taxon>
        <taxon>Ecdysozoa</taxon>
        <taxon>Arthropoda</taxon>
        <taxon>Hexapoda</taxon>
        <taxon>Collembola</taxon>
        <taxon>Symphypleona</taxon>
        <taxon>Sminthuridae</taxon>
        <taxon>Allacma</taxon>
    </lineage>
</organism>
<comment type="caution">
    <text evidence="1">The sequence shown here is derived from an EMBL/GenBank/DDBJ whole genome shotgun (WGS) entry which is preliminary data.</text>
</comment>